<reference evidence="2" key="1">
    <citation type="journal article" date="2019" name="Int. J. Syst. Evol. Microbiol.">
        <title>The Global Catalogue of Microorganisms (GCM) 10K type strain sequencing project: providing services to taxonomists for standard genome sequencing and annotation.</title>
        <authorList>
            <consortium name="The Broad Institute Genomics Platform"/>
            <consortium name="The Broad Institute Genome Sequencing Center for Infectious Disease"/>
            <person name="Wu L."/>
            <person name="Ma J."/>
        </authorList>
    </citation>
    <scope>NUCLEOTIDE SEQUENCE [LARGE SCALE GENOMIC DNA]</scope>
    <source>
        <strain evidence="2">CGMCC 1.18575</strain>
    </source>
</reference>
<organism evidence="1 2">
    <name type="scientific">Cohnella soli</name>
    <dbReference type="NCBI Taxonomy" id="425005"/>
    <lineage>
        <taxon>Bacteria</taxon>
        <taxon>Bacillati</taxon>
        <taxon>Bacillota</taxon>
        <taxon>Bacilli</taxon>
        <taxon>Bacillales</taxon>
        <taxon>Paenibacillaceae</taxon>
        <taxon>Cohnella</taxon>
    </lineage>
</organism>
<evidence type="ECO:0000313" key="1">
    <source>
        <dbReference type="EMBL" id="MFC5405819.1"/>
    </source>
</evidence>
<gene>
    <name evidence="1" type="ORF">ACFPOF_24015</name>
</gene>
<comment type="caution">
    <text evidence="1">The sequence shown here is derived from an EMBL/GenBank/DDBJ whole genome shotgun (WGS) entry which is preliminary data.</text>
</comment>
<dbReference type="InterPro" id="IPR013078">
    <property type="entry name" value="His_Pase_superF_clade-1"/>
</dbReference>
<dbReference type="RefSeq" id="WP_378137452.1">
    <property type="nucleotide sequence ID" value="NZ_JBHSMI010000050.1"/>
</dbReference>
<dbReference type="EMBL" id="JBHSMI010000050">
    <property type="protein sequence ID" value="MFC5405819.1"/>
    <property type="molecule type" value="Genomic_DNA"/>
</dbReference>
<dbReference type="SUPFAM" id="SSF53254">
    <property type="entry name" value="Phosphoglycerate mutase-like"/>
    <property type="match status" value="1"/>
</dbReference>
<dbReference type="PANTHER" id="PTHR48100:SF59">
    <property type="entry name" value="ADENOSYLCOBALAMIN_ALPHA-RIBAZOLE PHOSPHATASE"/>
    <property type="match status" value="1"/>
</dbReference>
<keyword evidence="1" id="KW-0378">Hydrolase</keyword>
<dbReference type="InterPro" id="IPR029033">
    <property type="entry name" value="His_PPase_superfam"/>
</dbReference>
<name>A0ABW0HXT9_9BACL</name>
<dbReference type="PANTHER" id="PTHR48100">
    <property type="entry name" value="BROAD-SPECIFICITY PHOSPHATASE YOR283W-RELATED"/>
    <property type="match status" value="1"/>
</dbReference>
<dbReference type="Pfam" id="PF00300">
    <property type="entry name" value="His_Phos_1"/>
    <property type="match status" value="1"/>
</dbReference>
<protein>
    <submittedName>
        <fullName evidence="1">Histidine phosphatase family protein</fullName>
        <ecNumber evidence="1">3.1.3.-</ecNumber>
    </submittedName>
</protein>
<dbReference type="Gene3D" id="3.40.50.1240">
    <property type="entry name" value="Phosphoglycerate mutase-like"/>
    <property type="match status" value="1"/>
</dbReference>
<sequence>MNTFIYFVRHAESPYIPGEERSRGLSDRGKSDALKISRILKHVGIEIFISSPYERAIQTINDAAGNNEILLFEDLRERRIGIITDNKFKESKLRVYQDFDFSFPEGESSKHAQQRAIKTIMDLLSTYNGKKIVIGTHGDIMTLILNYFDKSYNFEFWESTTMPDIYILEFEGIKMIKVTREWK</sequence>
<dbReference type="SMART" id="SM00855">
    <property type="entry name" value="PGAM"/>
    <property type="match status" value="1"/>
</dbReference>
<dbReference type="GO" id="GO:0016787">
    <property type="term" value="F:hydrolase activity"/>
    <property type="evidence" value="ECO:0007669"/>
    <property type="project" value="UniProtKB-KW"/>
</dbReference>
<evidence type="ECO:0000313" key="2">
    <source>
        <dbReference type="Proteomes" id="UP001596113"/>
    </source>
</evidence>
<dbReference type="InterPro" id="IPR050275">
    <property type="entry name" value="PGM_Phosphatase"/>
</dbReference>
<proteinExistence type="predicted"/>
<dbReference type="CDD" id="cd07067">
    <property type="entry name" value="HP_PGM_like"/>
    <property type="match status" value="1"/>
</dbReference>
<accession>A0ABW0HXT9</accession>
<keyword evidence="2" id="KW-1185">Reference proteome</keyword>
<dbReference type="EC" id="3.1.3.-" evidence="1"/>
<dbReference type="Proteomes" id="UP001596113">
    <property type="component" value="Unassembled WGS sequence"/>
</dbReference>